<dbReference type="AlphaFoldDB" id="A0A9D1MNF7"/>
<name>A0A9D1MNF7_9FIRM</name>
<dbReference type="Proteomes" id="UP000824145">
    <property type="component" value="Unassembled WGS sequence"/>
</dbReference>
<sequence>MEKLITITTVNEIDREKPYTAETFRRAGAERLARLQEIKALLESEGYEQRRAAFEKEQERLMQKWRSYTAHIGECEEEMTEKIMSDPALSEQEKSKKMQSEVYAKVQEMFKQAESGEACQKAMGEYGAFINDHALMQESTLYHLERTSPEVMPFFDLAQAMAGEEADVVEYEMPSDRIYDQIDIWEEYVKSGYLDDYDKAVAEDERAKKLSASQLEYLFSESDTVCFHAEENVHIGGESDARFAEILGGAYRTEETENYGMNVLRVYLKPTQKLKEYLMSFKRFDRYHYDAYETYAPYVSFADIAFLKDGEALLSCLTHEGYFDVADGVKPVFDKFEEQVK</sequence>
<comment type="caution">
    <text evidence="1">The sequence shown here is derived from an EMBL/GenBank/DDBJ whole genome shotgun (WGS) entry which is preliminary data.</text>
</comment>
<protein>
    <submittedName>
        <fullName evidence="1">Uncharacterized protein</fullName>
    </submittedName>
</protein>
<evidence type="ECO:0000313" key="1">
    <source>
        <dbReference type="EMBL" id="HIU63360.1"/>
    </source>
</evidence>
<reference evidence="1" key="2">
    <citation type="journal article" date="2021" name="PeerJ">
        <title>Extensive microbial diversity within the chicken gut microbiome revealed by metagenomics and culture.</title>
        <authorList>
            <person name="Gilroy R."/>
            <person name="Ravi A."/>
            <person name="Getino M."/>
            <person name="Pursley I."/>
            <person name="Horton D.L."/>
            <person name="Alikhan N.F."/>
            <person name="Baker D."/>
            <person name="Gharbi K."/>
            <person name="Hall N."/>
            <person name="Watson M."/>
            <person name="Adriaenssens E.M."/>
            <person name="Foster-Nyarko E."/>
            <person name="Jarju S."/>
            <person name="Secka A."/>
            <person name="Antonio M."/>
            <person name="Oren A."/>
            <person name="Chaudhuri R.R."/>
            <person name="La Ragione R."/>
            <person name="Hildebrand F."/>
            <person name="Pallen M.J."/>
        </authorList>
    </citation>
    <scope>NUCLEOTIDE SEQUENCE</scope>
    <source>
        <strain evidence="1">9366</strain>
    </source>
</reference>
<dbReference type="EMBL" id="DVNJ01000032">
    <property type="protein sequence ID" value="HIU63360.1"/>
    <property type="molecule type" value="Genomic_DNA"/>
</dbReference>
<proteinExistence type="predicted"/>
<evidence type="ECO:0000313" key="2">
    <source>
        <dbReference type="Proteomes" id="UP000824145"/>
    </source>
</evidence>
<gene>
    <name evidence="1" type="ORF">IAB07_06305</name>
</gene>
<reference evidence="1" key="1">
    <citation type="submission" date="2020-10" db="EMBL/GenBank/DDBJ databases">
        <authorList>
            <person name="Gilroy R."/>
        </authorList>
    </citation>
    <scope>NUCLEOTIDE SEQUENCE</scope>
    <source>
        <strain evidence="1">9366</strain>
    </source>
</reference>
<organism evidence="1 2">
    <name type="scientific">Candidatus Caccalectryoclostridium excrementigallinarum</name>
    <dbReference type="NCBI Taxonomy" id="2840710"/>
    <lineage>
        <taxon>Bacteria</taxon>
        <taxon>Bacillati</taxon>
        <taxon>Bacillota</taxon>
        <taxon>Clostridia</taxon>
        <taxon>Christensenellales</taxon>
        <taxon>Christensenellaceae</taxon>
        <taxon>Christensenellaceae incertae sedis</taxon>
        <taxon>Candidatus Caccalectryoclostridium</taxon>
    </lineage>
</organism>
<accession>A0A9D1MNF7</accession>